<comment type="caution">
    <text evidence="2">The sequence shown here is derived from an EMBL/GenBank/DDBJ whole genome shotgun (WGS) entry which is preliminary data.</text>
</comment>
<dbReference type="Gene3D" id="3.40.30.10">
    <property type="entry name" value="Glutaredoxin"/>
    <property type="match status" value="1"/>
</dbReference>
<evidence type="ECO:0000313" key="3">
    <source>
        <dbReference type="Proteomes" id="UP000176498"/>
    </source>
</evidence>
<dbReference type="InterPro" id="IPR002109">
    <property type="entry name" value="Glutaredoxin"/>
</dbReference>
<dbReference type="AlphaFoldDB" id="A0A1G1XP27"/>
<dbReference type="GO" id="GO:0009055">
    <property type="term" value="F:electron transfer activity"/>
    <property type="evidence" value="ECO:0007669"/>
    <property type="project" value="TreeGrafter"/>
</dbReference>
<dbReference type="GO" id="GO:0045454">
    <property type="term" value="P:cell redox homeostasis"/>
    <property type="evidence" value="ECO:0007669"/>
    <property type="project" value="TreeGrafter"/>
</dbReference>
<evidence type="ECO:0000313" key="2">
    <source>
        <dbReference type="EMBL" id="OGY41097.1"/>
    </source>
</evidence>
<protein>
    <submittedName>
        <fullName evidence="2">NrdH-redoxin</fullName>
    </submittedName>
</protein>
<dbReference type="PROSITE" id="PS00195">
    <property type="entry name" value="GLUTAREDOXIN_1"/>
    <property type="match status" value="1"/>
</dbReference>
<dbReference type="PROSITE" id="PS51354">
    <property type="entry name" value="GLUTAREDOXIN_2"/>
    <property type="match status" value="1"/>
</dbReference>
<dbReference type="CDD" id="cd02976">
    <property type="entry name" value="NrdH"/>
    <property type="match status" value="1"/>
</dbReference>
<dbReference type="InterPro" id="IPR011767">
    <property type="entry name" value="GLR_AS"/>
</dbReference>
<dbReference type="InterPro" id="IPR051548">
    <property type="entry name" value="Grx-like_ET"/>
</dbReference>
<feature type="domain" description="Glutaredoxin" evidence="1">
    <location>
        <begin position="6"/>
        <end position="64"/>
    </location>
</feature>
<proteinExistence type="predicted"/>
<dbReference type="SUPFAM" id="SSF52833">
    <property type="entry name" value="Thioredoxin-like"/>
    <property type="match status" value="1"/>
</dbReference>
<dbReference type="PANTHER" id="PTHR34386">
    <property type="entry name" value="GLUTAREDOXIN"/>
    <property type="match status" value="1"/>
</dbReference>
<sequence length="78" mass="8731">MKQKKIIIYTTPTCPYCHQAKEYLDSKKIKYTNLDASDPKNAQKMIDKSGQMGVPVLDIEGKIIVGFDKAAIDKELGL</sequence>
<dbReference type="PANTHER" id="PTHR34386:SF1">
    <property type="entry name" value="GLUTAREDOXIN-LIKE PROTEIN NRDH"/>
    <property type="match status" value="1"/>
</dbReference>
<dbReference type="EMBL" id="MHHZ01000022">
    <property type="protein sequence ID" value="OGY41097.1"/>
    <property type="molecule type" value="Genomic_DNA"/>
</dbReference>
<dbReference type="InterPro" id="IPR036249">
    <property type="entry name" value="Thioredoxin-like_sf"/>
</dbReference>
<dbReference type="Pfam" id="PF00462">
    <property type="entry name" value="Glutaredoxin"/>
    <property type="match status" value="1"/>
</dbReference>
<evidence type="ECO:0000259" key="1">
    <source>
        <dbReference type="Pfam" id="PF00462"/>
    </source>
</evidence>
<gene>
    <name evidence="2" type="ORF">A2Y82_01700</name>
</gene>
<reference evidence="2 3" key="1">
    <citation type="journal article" date="2016" name="Nat. Commun.">
        <title>Thousands of microbial genomes shed light on interconnected biogeochemical processes in an aquifer system.</title>
        <authorList>
            <person name="Anantharaman K."/>
            <person name="Brown C.T."/>
            <person name="Hug L.A."/>
            <person name="Sharon I."/>
            <person name="Castelle C.J."/>
            <person name="Probst A.J."/>
            <person name="Thomas B.C."/>
            <person name="Singh A."/>
            <person name="Wilkins M.J."/>
            <person name="Karaoz U."/>
            <person name="Brodie E.L."/>
            <person name="Williams K.H."/>
            <person name="Hubbard S.S."/>
            <person name="Banfield J.F."/>
        </authorList>
    </citation>
    <scope>NUCLEOTIDE SEQUENCE [LARGE SCALE GENOMIC DNA]</scope>
</reference>
<name>A0A1G1XP27_9BACT</name>
<accession>A0A1G1XP27</accession>
<organism evidence="2 3">
    <name type="scientific">Candidatus Buchananbacteria bacterium RBG_13_36_9</name>
    <dbReference type="NCBI Taxonomy" id="1797530"/>
    <lineage>
        <taxon>Bacteria</taxon>
        <taxon>Candidatus Buchananiibacteriota</taxon>
    </lineage>
</organism>
<dbReference type="Proteomes" id="UP000176498">
    <property type="component" value="Unassembled WGS sequence"/>
</dbReference>